<name>A0AB36CM35_9CORY</name>
<dbReference type="RefSeq" id="WP_168969846.1">
    <property type="nucleotide sequence ID" value="NZ_JABAFZ010000006.1"/>
</dbReference>
<evidence type="ECO:0000313" key="2">
    <source>
        <dbReference type="Proteomes" id="UP000544551"/>
    </source>
</evidence>
<dbReference type="Pfam" id="PF25310">
    <property type="entry name" value="VG15"/>
    <property type="match status" value="1"/>
</dbReference>
<dbReference type="InterPro" id="IPR057369">
    <property type="entry name" value="VG15"/>
</dbReference>
<reference evidence="1 2" key="1">
    <citation type="submission" date="2020-04" db="EMBL/GenBank/DDBJ databases">
        <authorList>
            <person name="Hitch T.C.A."/>
            <person name="Wylensek D."/>
            <person name="Clavel T."/>
        </authorList>
    </citation>
    <scope>NUCLEOTIDE SEQUENCE [LARGE SCALE GENOMIC DNA]</scope>
    <source>
        <strain evidence="1 2">BL-383-APC-3D</strain>
    </source>
</reference>
<accession>A0AB36CM35</accession>
<comment type="caution">
    <text evidence="1">The sequence shown here is derived from an EMBL/GenBank/DDBJ whole genome shotgun (WGS) entry which is preliminary data.</text>
</comment>
<evidence type="ECO:0000313" key="1">
    <source>
        <dbReference type="EMBL" id="NME89566.1"/>
    </source>
</evidence>
<evidence type="ECO:0008006" key="3">
    <source>
        <dbReference type="Google" id="ProtNLM"/>
    </source>
</evidence>
<proteinExistence type="predicted"/>
<protein>
    <recommendedName>
        <fullName evidence="3">Capsid protein</fullName>
    </recommendedName>
</protein>
<gene>
    <name evidence="1" type="ORF">HF853_07780</name>
</gene>
<organism evidence="1 2">
    <name type="scientific">Corynebacterium stationis</name>
    <dbReference type="NCBI Taxonomy" id="1705"/>
    <lineage>
        <taxon>Bacteria</taxon>
        <taxon>Bacillati</taxon>
        <taxon>Actinomycetota</taxon>
        <taxon>Actinomycetes</taxon>
        <taxon>Mycobacteriales</taxon>
        <taxon>Corynebacteriaceae</taxon>
        <taxon>Corynebacterium</taxon>
    </lineage>
</organism>
<dbReference type="Proteomes" id="UP000544551">
    <property type="component" value="Unassembled WGS sequence"/>
</dbReference>
<sequence length="254" mass="27804">MALTVAEATEYRLLLTEINRMAQRDLVSLWRLFSDRSRDEFFASLMAGSSDVVALYRAMAAETAGLFYEETQGLEFIPSTQNLVLAPNVEQLERNLRWAYYGAQSANALSLVSGIVQKHVVNGSRDYGIEVMRSEVWMRDARPGACTFCRLLATRGVQDKSTGRFTDGFTSDDAAAVKGGGSRVRAGVADGGQAIGDAFHENCMCLPVLQSEYDVPSHVEEWLAQYNEAYSAVGGASDLSAVLSEMRRLSGHAH</sequence>
<dbReference type="EMBL" id="JABAFZ010000006">
    <property type="protein sequence ID" value="NME89566.1"/>
    <property type="molecule type" value="Genomic_DNA"/>
</dbReference>
<dbReference type="AlphaFoldDB" id="A0AB36CM35"/>